<dbReference type="PANTHER" id="PTHR10963">
    <property type="entry name" value="GLYCOSYL HYDROLASE-RELATED"/>
    <property type="match status" value="1"/>
</dbReference>
<dbReference type="AlphaFoldDB" id="A0A7W8N726"/>
<proteinExistence type="inferred from homology"/>
<dbReference type="InterPro" id="IPR000757">
    <property type="entry name" value="Beta-glucanase-like"/>
</dbReference>
<name>A0A7W8N726_9BACT</name>
<gene>
    <name evidence="3" type="ORF">HDF10_003599</name>
</gene>
<dbReference type="Pfam" id="PF00722">
    <property type="entry name" value="Glyco_hydro_16"/>
    <property type="match status" value="1"/>
</dbReference>
<evidence type="ECO:0000259" key="2">
    <source>
        <dbReference type="PROSITE" id="PS51762"/>
    </source>
</evidence>
<reference evidence="3 4" key="1">
    <citation type="submission" date="2020-08" db="EMBL/GenBank/DDBJ databases">
        <title>Genomic Encyclopedia of Type Strains, Phase IV (KMG-V): Genome sequencing to study the core and pangenomes of soil and plant-associated prokaryotes.</title>
        <authorList>
            <person name="Whitman W."/>
        </authorList>
    </citation>
    <scope>NUCLEOTIDE SEQUENCE [LARGE SCALE GENOMIC DNA]</scope>
    <source>
        <strain evidence="3 4">M8US30</strain>
    </source>
</reference>
<evidence type="ECO:0000313" key="4">
    <source>
        <dbReference type="Proteomes" id="UP000569092"/>
    </source>
</evidence>
<dbReference type="PROSITE" id="PS51762">
    <property type="entry name" value="GH16_2"/>
    <property type="match status" value="1"/>
</dbReference>
<dbReference type="PANTHER" id="PTHR10963:SF55">
    <property type="entry name" value="GLYCOSIDE HYDROLASE FAMILY 16 PROTEIN"/>
    <property type="match status" value="1"/>
</dbReference>
<sequence>MITIEPPSTPSIPAPIRSGLTRTLTRACLVLLAAGTTFVAQSPTTPNPNWRLTWSDEFNSPNGSSPDPAKWVSETGGKGFGNNELETYTNRAVNAHQEDGHLVITARKEDLTGPDGIPRHYTSARLNTKGLFSQAYGRFEARIQLHTGKGIWPAFWLLGDDIDTNPWPKCGEIDIMENIGDPATVYSTLHGPGYSGDKPISAKYPLPPGESVTSGYHLYAVEWTPQDIKFFFDDHLIVERTPADLPPGTHWVYDHPFFLILNLAVGGAWPGNPDETTTFPQKMLVDYVRVYQPATSAAPTPKPIQ</sequence>
<dbReference type="Proteomes" id="UP000569092">
    <property type="component" value="Unassembled WGS sequence"/>
</dbReference>
<dbReference type="SUPFAM" id="SSF49899">
    <property type="entry name" value="Concanavalin A-like lectins/glucanases"/>
    <property type="match status" value="1"/>
</dbReference>
<dbReference type="GO" id="GO:0005975">
    <property type="term" value="P:carbohydrate metabolic process"/>
    <property type="evidence" value="ECO:0007669"/>
    <property type="project" value="InterPro"/>
</dbReference>
<comment type="caution">
    <text evidence="3">The sequence shown here is derived from an EMBL/GenBank/DDBJ whole genome shotgun (WGS) entry which is preliminary data.</text>
</comment>
<evidence type="ECO:0000256" key="1">
    <source>
        <dbReference type="ARBA" id="ARBA00006865"/>
    </source>
</evidence>
<organism evidence="3 4">
    <name type="scientific">Tunturiibacter lichenicola</name>
    <dbReference type="NCBI Taxonomy" id="2051959"/>
    <lineage>
        <taxon>Bacteria</taxon>
        <taxon>Pseudomonadati</taxon>
        <taxon>Acidobacteriota</taxon>
        <taxon>Terriglobia</taxon>
        <taxon>Terriglobales</taxon>
        <taxon>Acidobacteriaceae</taxon>
        <taxon>Tunturiibacter</taxon>
    </lineage>
</organism>
<accession>A0A7W8N726</accession>
<dbReference type="InterPro" id="IPR050546">
    <property type="entry name" value="Glycosyl_Hydrlase_16"/>
</dbReference>
<comment type="similarity">
    <text evidence="1">Belongs to the glycosyl hydrolase 16 family.</text>
</comment>
<evidence type="ECO:0000313" key="3">
    <source>
        <dbReference type="EMBL" id="MBB5345605.1"/>
    </source>
</evidence>
<dbReference type="Gene3D" id="2.60.120.200">
    <property type="match status" value="1"/>
</dbReference>
<dbReference type="InterPro" id="IPR013320">
    <property type="entry name" value="ConA-like_dom_sf"/>
</dbReference>
<dbReference type="EMBL" id="JACHDZ010000006">
    <property type="protein sequence ID" value="MBB5345605.1"/>
    <property type="molecule type" value="Genomic_DNA"/>
</dbReference>
<dbReference type="CDD" id="cd08023">
    <property type="entry name" value="GH16_laminarinase_like"/>
    <property type="match status" value="1"/>
</dbReference>
<dbReference type="GO" id="GO:0004553">
    <property type="term" value="F:hydrolase activity, hydrolyzing O-glycosyl compounds"/>
    <property type="evidence" value="ECO:0007669"/>
    <property type="project" value="InterPro"/>
</dbReference>
<feature type="domain" description="GH16" evidence="2">
    <location>
        <begin position="40"/>
        <end position="296"/>
    </location>
</feature>
<protein>
    <submittedName>
        <fullName evidence="3">Beta-glucanase (GH16 family)</fullName>
    </submittedName>
</protein>